<dbReference type="Proteomes" id="UP001589646">
    <property type="component" value="Unassembled WGS sequence"/>
</dbReference>
<dbReference type="RefSeq" id="WP_346116408.1">
    <property type="nucleotide sequence ID" value="NZ_BAAAXC010000001.1"/>
</dbReference>
<reference evidence="2 3" key="1">
    <citation type="submission" date="2024-09" db="EMBL/GenBank/DDBJ databases">
        <authorList>
            <person name="Sun Q."/>
            <person name="Mori K."/>
        </authorList>
    </citation>
    <scope>NUCLEOTIDE SEQUENCE [LARGE SCALE GENOMIC DNA]</scope>
    <source>
        <strain evidence="2 3">JCM 3323</strain>
    </source>
</reference>
<keyword evidence="1" id="KW-1133">Transmembrane helix</keyword>
<keyword evidence="3" id="KW-1185">Reference proteome</keyword>
<protein>
    <submittedName>
        <fullName evidence="2">DUF4386 domain-containing protein</fullName>
    </submittedName>
</protein>
<evidence type="ECO:0000256" key="1">
    <source>
        <dbReference type="SAM" id="Phobius"/>
    </source>
</evidence>
<keyword evidence="1" id="KW-0812">Transmembrane</keyword>
<feature type="transmembrane region" description="Helical" evidence="1">
    <location>
        <begin position="42"/>
        <end position="63"/>
    </location>
</feature>
<dbReference type="InterPro" id="IPR025495">
    <property type="entry name" value="DUF4386"/>
</dbReference>
<proteinExistence type="predicted"/>
<dbReference type="Pfam" id="PF14329">
    <property type="entry name" value="DUF4386"/>
    <property type="match status" value="1"/>
</dbReference>
<evidence type="ECO:0000313" key="2">
    <source>
        <dbReference type="EMBL" id="MFB9533432.1"/>
    </source>
</evidence>
<keyword evidence="1" id="KW-0472">Membrane</keyword>
<gene>
    <name evidence="2" type="ORF">ACFFRN_43120</name>
</gene>
<name>A0ABV5QD66_9ACTN</name>
<comment type="caution">
    <text evidence="2">The sequence shown here is derived from an EMBL/GenBank/DDBJ whole genome shotgun (WGS) entry which is preliminary data.</text>
</comment>
<dbReference type="EMBL" id="JBHMCE010000018">
    <property type="protein sequence ID" value="MFB9533432.1"/>
    <property type="molecule type" value="Genomic_DNA"/>
</dbReference>
<feature type="transmembrane region" description="Helical" evidence="1">
    <location>
        <begin position="107"/>
        <end position="124"/>
    </location>
</feature>
<feature type="transmembrane region" description="Helical" evidence="1">
    <location>
        <begin position="75"/>
        <end position="95"/>
    </location>
</feature>
<evidence type="ECO:0000313" key="3">
    <source>
        <dbReference type="Proteomes" id="UP001589646"/>
    </source>
</evidence>
<sequence>MAITCLNMVHHLAALLLATETPYTNALGPHASDALVLLMFDLHHHGYLIAQIFFGLWLLPLGYLTYTSRLFPRALGVLLVAGCAGYLLDTLALFLAPDLGTALNPYLVAPAAIAEITMLLWLLVKGVKTPQQDGRAPLPA</sequence>
<accession>A0ABV5QD66</accession>
<organism evidence="2 3">
    <name type="scientific">Nonomuraea roseola</name>
    <dbReference type="NCBI Taxonomy" id="46179"/>
    <lineage>
        <taxon>Bacteria</taxon>
        <taxon>Bacillati</taxon>
        <taxon>Actinomycetota</taxon>
        <taxon>Actinomycetes</taxon>
        <taxon>Streptosporangiales</taxon>
        <taxon>Streptosporangiaceae</taxon>
        <taxon>Nonomuraea</taxon>
    </lineage>
</organism>